<evidence type="ECO:0000313" key="2">
    <source>
        <dbReference type="Proteomes" id="UP000197153"/>
    </source>
</evidence>
<dbReference type="Proteomes" id="UP000197153">
    <property type="component" value="Chromosome 4"/>
</dbReference>
<evidence type="ECO:0000313" key="1">
    <source>
        <dbReference type="EMBL" id="ASG25042.1"/>
    </source>
</evidence>
<name>A0A248K277_9PROT</name>
<dbReference type="AlphaFoldDB" id="A0A248K277"/>
<dbReference type="KEGG" id="nao:Y958_29150"/>
<organism evidence="1 2">
    <name type="scientific">Nitrospirillum viridazoti CBAmc</name>
    <dbReference type="NCBI Taxonomy" id="1441467"/>
    <lineage>
        <taxon>Bacteria</taxon>
        <taxon>Pseudomonadati</taxon>
        <taxon>Pseudomonadota</taxon>
        <taxon>Alphaproteobacteria</taxon>
        <taxon>Rhodospirillales</taxon>
        <taxon>Azospirillaceae</taxon>
        <taxon>Nitrospirillum</taxon>
        <taxon>Nitrospirillum viridazoti</taxon>
    </lineage>
</organism>
<gene>
    <name evidence="1" type="ORF">Y958_29150</name>
</gene>
<accession>A0A248K277</accession>
<sequence>MANRWCQVDQIGAEALSRTPSARTIARLMTSGRDALTEAEAVVVAAIESGIHTISSCQRESSQRFAEL</sequence>
<dbReference type="EMBL" id="CP022113">
    <property type="protein sequence ID" value="ASG25042.1"/>
    <property type="molecule type" value="Genomic_DNA"/>
</dbReference>
<proteinExistence type="predicted"/>
<protein>
    <submittedName>
        <fullName evidence="1">Uncharacterized protein</fullName>
    </submittedName>
</protein>
<keyword evidence="2" id="KW-1185">Reference proteome</keyword>
<reference evidence="1 2" key="1">
    <citation type="submission" date="2017-06" db="EMBL/GenBank/DDBJ databases">
        <title>Complete genome sequence of Nitrospirillum amazonense strain CBAmC, an endophytic nitrogen-fixing and plant growth-promoting bacterium, isolated from sugarcane.</title>
        <authorList>
            <person name="Schwab S."/>
            <person name="dos Santos Teixeira K.R."/>
            <person name="Simoes Araujo J.L."/>
            <person name="Soares Vidal M."/>
            <person name="Borges de Freitas H.R."/>
            <person name="Rivello Crivelaro A.L."/>
            <person name="Bueno de Camargo Nunes A."/>
            <person name="dos Santos C.M."/>
            <person name="Palmeira da Silva Rosa D."/>
            <person name="da Silva Padilha D."/>
            <person name="da Silva E."/>
            <person name="Araujo Terra L."/>
            <person name="Soares Mendes V."/>
            <person name="Farinelli L."/>
            <person name="Magalhaes Cruz L."/>
            <person name="Baldani J.I."/>
        </authorList>
    </citation>
    <scope>NUCLEOTIDE SEQUENCE [LARGE SCALE GENOMIC DNA]</scope>
    <source>
        <strain evidence="1 2">CBAmC</strain>
    </source>
</reference>